<organism evidence="2 3">
    <name type="scientific">Orchesella dallaii</name>
    <dbReference type="NCBI Taxonomy" id="48710"/>
    <lineage>
        <taxon>Eukaryota</taxon>
        <taxon>Metazoa</taxon>
        <taxon>Ecdysozoa</taxon>
        <taxon>Arthropoda</taxon>
        <taxon>Hexapoda</taxon>
        <taxon>Collembola</taxon>
        <taxon>Entomobryomorpha</taxon>
        <taxon>Entomobryoidea</taxon>
        <taxon>Orchesellidae</taxon>
        <taxon>Orchesellinae</taxon>
        <taxon>Orchesella</taxon>
    </lineage>
</organism>
<evidence type="ECO:0000256" key="1">
    <source>
        <dbReference type="SAM" id="Phobius"/>
    </source>
</evidence>
<dbReference type="Proteomes" id="UP001642540">
    <property type="component" value="Unassembled WGS sequence"/>
</dbReference>
<reference evidence="2 3" key="1">
    <citation type="submission" date="2024-08" db="EMBL/GenBank/DDBJ databases">
        <authorList>
            <person name="Cucini C."/>
            <person name="Frati F."/>
        </authorList>
    </citation>
    <scope>NUCLEOTIDE SEQUENCE [LARGE SCALE GENOMIC DNA]</scope>
</reference>
<name>A0ABP1Q6I3_9HEXA</name>
<accession>A0ABP1Q6I3</accession>
<evidence type="ECO:0000313" key="3">
    <source>
        <dbReference type="Proteomes" id="UP001642540"/>
    </source>
</evidence>
<keyword evidence="3" id="KW-1185">Reference proteome</keyword>
<proteinExistence type="predicted"/>
<keyword evidence="1" id="KW-0472">Membrane</keyword>
<gene>
    <name evidence="2" type="ORF">ODALV1_LOCUS7841</name>
</gene>
<evidence type="ECO:0000313" key="2">
    <source>
        <dbReference type="EMBL" id="CAL8091128.1"/>
    </source>
</evidence>
<keyword evidence="1" id="KW-0812">Transmembrane</keyword>
<keyword evidence="1" id="KW-1133">Transmembrane helix</keyword>
<sequence length="79" mass="8473">MNINKILAISFVVLLLSSYETDSSFLLGLVMKLLMLKGVLFMGMPLGIGAFVMGQGMGFFAGGMTGSYMMLRASHSKLS</sequence>
<protein>
    <submittedName>
        <fullName evidence="2">Uncharacterized protein</fullName>
    </submittedName>
</protein>
<feature type="transmembrane region" description="Helical" evidence="1">
    <location>
        <begin position="39"/>
        <end position="62"/>
    </location>
</feature>
<dbReference type="EMBL" id="CAXLJM020000024">
    <property type="protein sequence ID" value="CAL8091128.1"/>
    <property type="molecule type" value="Genomic_DNA"/>
</dbReference>
<comment type="caution">
    <text evidence="2">The sequence shown here is derived from an EMBL/GenBank/DDBJ whole genome shotgun (WGS) entry which is preliminary data.</text>
</comment>